<dbReference type="InterPro" id="IPR042070">
    <property type="entry name" value="PucR_C-HTH_sf"/>
</dbReference>
<feature type="non-terminal residue" evidence="2">
    <location>
        <position position="1"/>
    </location>
</feature>
<protein>
    <recommendedName>
        <fullName evidence="1">PucR C-terminal helix-turn-helix domain-containing protein</fullName>
    </recommendedName>
</protein>
<feature type="domain" description="PucR C-terminal helix-turn-helix" evidence="1">
    <location>
        <begin position="45"/>
        <end position="101"/>
    </location>
</feature>
<dbReference type="Pfam" id="PF13556">
    <property type="entry name" value="HTH_30"/>
    <property type="match status" value="1"/>
</dbReference>
<evidence type="ECO:0000259" key="1">
    <source>
        <dbReference type="Pfam" id="PF13556"/>
    </source>
</evidence>
<dbReference type="Proteomes" id="UP000309170">
    <property type="component" value="Unassembled WGS sequence"/>
</dbReference>
<organism evidence="2 3">
    <name type="scientific">Peribacillus simplex</name>
    <dbReference type="NCBI Taxonomy" id="1478"/>
    <lineage>
        <taxon>Bacteria</taxon>
        <taxon>Bacillati</taxon>
        <taxon>Bacillota</taxon>
        <taxon>Bacilli</taxon>
        <taxon>Bacillales</taxon>
        <taxon>Bacillaceae</taxon>
        <taxon>Peribacillus</taxon>
    </lineage>
</organism>
<dbReference type="Gene3D" id="1.10.10.2840">
    <property type="entry name" value="PucR C-terminal helix-turn-helix domain"/>
    <property type="match status" value="1"/>
</dbReference>
<reference evidence="2 3" key="1">
    <citation type="journal article" date="2019" name="Environ. Microbiol.">
        <title>An active ?-lactamase is a part of an orchestrated cell wall stress resistance network of Bacillus subtilis and related rhizosphere species.</title>
        <authorList>
            <person name="Bucher T."/>
            <person name="Keren-Paz A."/>
            <person name="Hausser J."/>
            <person name="Olender T."/>
            <person name="Cytryn E."/>
            <person name="Kolodkin-Gal I."/>
        </authorList>
    </citation>
    <scope>NUCLEOTIDE SEQUENCE [LARGE SCALE GENOMIC DNA]</scope>
    <source>
        <strain evidence="2 3">I4</strain>
    </source>
</reference>
<dbReference type="InterPro" id="IPR025736">
    <property type="entry name" value="PucR_C-HTH_dom"/>
</dbReference>
<dbReference type="AlphaFoldDB" id="A0A9X9EUH2"/>
<name>A0A9X9EUH2_9BACI</name>
<evidence type="ECO:0000313" key="2">
    <source>
        <dbReference type="EMBL" id="TKH15951.1"/>
    </source>
</evidence>
<accession>A0A9X9EUH2</accession>
<dbReference type="RefSeq" id="WP_170971450.1">
    <property type="nucleotide sequence ID" value="NZ_SZNT01000006.1"/>
</dbReference>
<dbReference type="InterPro" id="IPR051448">
    <property type="entry name" value="CdaR-like_regulators"/>
</dbReference>
<comment type="caution">
    <text evidence="2">The sequence shown here is derived from an EMBL/GenBank/DDBJ whole genome shotgun (WGS) entry which is preliminary data.</text>
</comment>
<proteinExistence type="predicted"/>
<dbReference type="PANTHER" id="PTHR33744:SF7">
    <property type="entry name" value="PUCR FAMILY TRANSCRIPTIONAL REGULATOR"/>
    <property type="match status" value="1"/>
</dbReference>
<dbReference type="PANTHER" id="PTHR33744">
    <property type="entry name" value="CARBOHYDRATE DIACID REGULATOR"/>
    <property type="match status" value="1"/>
</dbReference>
<dbReference type="EMBL" id="SZNT01000006">
    <property type="protein sequence ID" value="TKH15951.1"/>
    <property type="molecule type" value="Genomic_DNA"/>
</dbReference>
<evidence type="ECO:0000313" key="3">
    <source>
        <dbReference type="Proteomes" id="UP000309170"/>
    </source>
</evidence>
<gene>
    <name evidence="2" type="ORF">FC678_01215</name>
</gene>
<sequence>DIIKFEEVDLLSILMHTGSTPAVLQKAEKMLGPLLMKDDPKMNELLKTLYVFLQCGGNLECSMKELNISMSGLRYRIKRLEELLSCQIRDPKSAFQLYASFETLLKAKMITIG</sequence>